<feature type="domain" description="HTH araC/xylS-type" evidence="5">
    <location>
        <begin position="149"/>
        <end position="247"/>
    </location>
</feature>
<dbReference type="PROSITE" id="PS01124">
    <property type="entry name" value="HTH_ARAC_FAMILY_2"/>
    <property type="match status" value="1"/>
</dbReference>
<organism evidence="6 7">
    <name type="scientific">Pseudomonas xionganensis</name>
    <dbReference type="NCBI Taxonomy" id="2654845"/>
    <lineage>
        <taxon>Bacteria</taxon>
        <taxon>Pseudomonadati</taxon>
        <taxon>Pseudomonadota</taxon>
        <taxon>Gammaproteobacteria</taxon>
        <taxon>Pseudomonadales</taxon>
        <taxon>Pseudomonadaceae</taxon>
        <taxon>Pseudomonas</taxon>
    </lineage>
</organism>
<dbReference type="PANTHER" id="PTHR46796">
    <property type="entry name" value="HTH-TYPE TRANSCRIPTIONAL ACTIVATOR RHAS-RELATED"/>
    <property type="match status" value="1"/>
</dbReference>
<comment type="caution">
    <text evidence="6">The sequence shown here is derived from an EMBL/GenBank/DDBJ whole genome shotgun (WGS) entry which is preliminary data.</text>
</comment>
<dbReference type="SUPFAM" id="SSF46689">
    <property type="entry name" value="Homeodomain-like"/>
    <property type="match status" value="2"/>
</dbReference>
<keyword evidence="7" id="KW-1185">Reference proteome</keyword>
<sequence>MPTLLSLRHYGQEPINHRHPHAQLVFGLSGQLDFEVAGHGSLITRQRLAVVPWAEKHACDSAKGSQCLVLDVPSEQWLDEQLGPHANASRRLLDRPAALQLNPAQSQLVNWLAASPLHDPVIARQGAALLLASLSHGHSPTHPNGLSLAMLDAHIDQHCAHPLQVEDLARLSGLSPARFHVRFLDATGQTPMDYVRQRRLQLARQLLQQSELAIGEIASRVGYSSQSAFSAALARQFGCTPRQLRSRRE</sequence>
<dbReference type="Gene3D" id="1.10.10.60">
    <property type="entry name" value="Homeodomain-like"/>
    <property type="match status" value="1"/>
</dbReference>
<keyword evidence="3" id="KW-0804">Transcription</keyword>
<name>A0A6I4KUW6_9PSED</name>
<comment type="function">
    <text evidence="4">Regulatory protein of the TOL plasmid xyl operons. XylS activates the xylXYZLTEGFJQKIH operon required for the degradation of toluene, m-xylene and p-xylene.</text>
</comment>
<accession>A0A6I4KUW6</accession>
<dbReference type="InterPro" id="IPR014710">
    <property type="entry name" value="RmlC-like_jellyroll"/>
</dbReference>
<evidence type="ECO:0000256" key="3">
    <source>
        <dbReference type="ARBA" id="ARBA00023163"/>
    </source>
</evidence>
<protein>
    <submittedName>
        <fullName evidence="6">Helix-turn-helix domain-containing protein</fullName>
    </submittedName>
</protein>
<evidence type="ECO:0000313" key="6">
    <source>
        <dbReference type="EMBL" id="MVW75508.1"/>
    </source>
</evidence>
<dbReference type="PANTHER" id="PTHR46796:SF10">
    <property type="entry name" value="TRANSCRIPTIONAL ACTIVATOR FEAR"/>
    <property type="match status" value="1"/>
</dbReference>
<gene>
    <name evidence="6" type="ORF">GJV18_09285</name>
</gene>
<dbReference type="SUPFAM" id="SSF51182">
    <property type="entry name" value="RmlC-like cupins"/>
    <property type="match status" value="1"/>
</dbReference>
<proteinExistence type="predicted"/>
<keyword evidence="1" id="KW-0805">Transcription regulation</keyword>
<keyword evidence="2" id="KW-0238">DNA-binding</keyword>
<dbReference type="InterPro" id="IPR020449">
    <property type="entry name" value="Tscrpt_reg_AraC-type_HTH"/>
</dbReference>
<dbReference type="InterPro" id="IPR009057">
    <property type="entry name" value="Homeodomain-like_sf"/>
</dbReference>
<evidence type="ECO:0000256" key="2">
    <source>
        <dbReference type="ARBA" id="ARBA00023125"/>
    </source>
</evidence>
<dbReference type="GO" id="GO:0043565">
    <property type="term" value="F:sequence-specific DNA binding"/>
    <property type="evidence" value="ECO:0007669"/>
    <property type="project" value="InterPro"/>
</dbReference>
<evidence type="ECO:0000256" key="1">
    <source>
        <dbReference type="ARBA" id="ARBA00023015"/>
    </source>
</evidence>
<evidence type="ECO:0000259" key="5">
    <source>
        <dbReference type="PROSITE" id="PS01124"/>
    </source>
</evidence>
<dbReference type="Pfam" id="PF12833">
    <property type="entry name" value="HTH_18"/>
    <property type="match status" value="1"/>
</dbReference>
<reference evidence="6 7" key="1">
    <citation type="submission" date="2019-11" db="EMBL/GenBank/DDBJ databases">
        <title>Pseudomonas flavidum sp. nov., isolated from Baiyang Lake.</title>
        <authorList>
            <person name="Zhao Y."/>
        </authorList>
    </citation>
    <scope>NUCLEOTIDE SEQUENCE [LARGE SCALE GENOMIC DNA]</scope>
    <source>
        <strain evidence="7">R-22-3 w-18</strain>
    </source>
</reference>
<dbReference type="AlphaFoldDB" id="A0A6I4KUW6"/>
<dbReference type="EMBL" id="WKJZ01000001">
    <property type="protein sequence ID" value="MVW75508.1"/>
    <property type="molecule type" value="Genomic_DNA"/>
</dbReference>
<dbReference type="SMART" id="SM00342">
    <property type="entry name" value="HTH_ARAC"/>
    <property type="match status" value="1"/>
</dbReference>
<dbReference type="RefSeq" id="WP_160344701.1">
    <property type="nucleotide sequence ID" value="NZ_WKJZ01000001.1"/>
</dbReference>
<dbReference type="Proteomes" id="UP000429555">
    <property type="component" value="Unassembled WGS sequence"/>
</dbReference>
<dbReference type="PRINTS" id="PR00032">
    <property type="entry name" value="HTHARAC"/>
</dbReference>
<evidence type="ECO:0000256" key="4">
    <source>
        <dbReference type="ARBA" id="ARBA00037345"/>
    </source>
</evidence>
<evidence type="ECO:0000313" key="7">
    <source>
        <dbReference type="Proteomes" id="UP000429555"/>
    </source>
</evidence>
<dbReference type="GO" id="GO:0003700">
    <property type="term" value="F:DNA-binding transcription factor activity"/>
    <property type="evidence" value="ECO:0007669"/>
    <property type="project" value="InterPro"/>
</dbReference>
<dbReference type="InterPro" id="IPR011051">
    <property type="entry name" value="RmlC_Cupin_sf"/>
</dbReference>
<dbReference type="Gene3D" id="2.60.120.10">
    <property type="entry name" value="Jelly Rolls"/>
    <property type="match status" value="1"/>
</dbReference>
<dbReference type="InterPro" id="IPR018060">
    <property type="entry name" value="HTH_AraC"/>
</dbReference>
<dbReference type="InterPro" id="IPR050204">
    <property type="entry name" value="AraC_XylS_family_regulators"/>
</dbReference>